<evidence type="ECO:0000256" key="6">
    <source>
        <dbReference type="ARBA" id="ARBA00022741"/>
    </source>
</evidence>
<keyword evidence="5 13" id="KW-0548">Nucleotidyltransferase</keyword>
<dbReference type="EMBL" id="KJ739599">
    <property type="protein sequence ID" value="AIG56934.1"/>
    <property type="molecule type" value="Genomic_DNA"/>
</dbReference>
<dbReference type="PATRIC" id="fig|562.7959.peg.3862"/>
<evidence type="ECO:0000256" key="9">
    <source>
        <dbReference type="RuleBase" id="RU004190"/>
    </source>
</evidence>
<dbReference type="GO" id="GO:0004475">
    <property type="term" value="F:mannose-1-phosphate guanylyltransferase (GTP) activity"/>
    <property type="evidence" value="ECO:0007669"/>
    <property type="project" value="UniProtKB-EC"/>
</dbReference>
<evidence type="ECO:0000256" key="5">
    <source>
        <dbReference type="ARBA" id="ARBA00022695"/>
    </source>
</evidence>
<dbReference type="Pfam" id="PF22640">
    <property type="entry name" value="ManC_GMP_beta-helix"/>
    <property type="match status" value="1"/>
</dbReference>
<dbReference type="RefSeq" id="WP_000005745.1">
    <property type="nucleotide sequence ID" value="NZ_BFXG01000061.1"/>
</dbReference>
<name>A0A075TAV8_ECOLX</name>
<dbReference type="GO" id="GO:0000271">
    <property type="term" value="P:polysaccharide biosynthetic process"/>
    <property type="evidence" value="ECO:0007669"/>
    <property type="project" value="InterPro"/>
</dbReference>
<evidence type="ECO:0000256" key="7">
    <source>
        <dbReference type="ARBA" id="ARBA00023134"/>
    </source>
</evidence>
<dbReference type="FunFam" id="2.60.120.10:FF:000032">
    <property type="entry name" value="Mannose-1-phosphate guanylyltransferase/mannose-6-phosphate isomerase"/>
    <property type="match status" value="1"/>
</dbReference>
<dbReference type="UniPathway" id="UPA00126">
    <property type="reaction ID" value="UER00930"/>
</dbReference>
<evidence type="ECO:0000256" key="1">
    <source>
        <dbReference type="ARBA" id="ARBA00004823"/>
    </source>
</evidence>
<feature type="domain" description="Nucleotidyl transferase" evidence="10">
    <location>
        <begin position="8"/>
        <end position="297"/>
    </location>
</feature>
<evidence type="ECO:0000259" key="12">
    <source>
        <dbReference type="Pfam" id="PF22640"/>
    </source>
</evidence>
<evidence type="ECO:0000256" key="4">
    <source>
        <dbReference type="ARBA" id="ARBA00022679"/>
    </source>
</evidence>
<dbReference type="InterPro" id="IPR049577">
    <property type="entry name" value="GMPP_N"/>
</dbReference>
<dbReference type="Pfam" id="PF01050">
    <property type="entry name" value="MannoseP_isomer"/>
    <property type="match status" value="1"/>
</dbReference>
<keyword evidence="4 13" id="KW-0808">Transferase</keyword>
<dbReference type="EC" id="2.7.7.13" evidence="3"/>
<dbReference type="SUPFAM" id="SSF51182">
    <property type="entry name" value="RmlC-like cupins"/>
    <property type="match status" value="1"/>
</dbReference>
<dbReference type="Pfam" id="PF00483">
    <property type="entry name" value="NTP_transferase"/>
    <property type="match status" value="1"/>
</dbReference>
<evidence type="ECO:0000256" key="8">
    <source>
        <dbReference type="ARBA" id="ARBA00047343"/>
    </source>
</evidence>
<dbReference type="InterPro" id="IPR011051">
    <property type="entry name" value="RmlC_Cupin_sf"/>
</dbReference>
<dbReference type="FunFam" id="3.90.550.10:FF:000046">
    <property type="entry name" value="Mannose-1-phosphate guanylyltransferase (GDP)"/>
    <property type="match status" value="1"/>
</dbReference>
<dbReference type="InterPro" id="IPR051161">
    <property type="entry name" value="Mannose-6P_isomerase_type2"/>
</dbReference>
<dbReference type="GO" id="GO:0005525">
    <property type="term" value="F:GTP binding"/>
    <property type="evidence" value="ECO:0007669"/>
    <property type="project" value="UniProtKB-KW"/>
</dbReference>
<evidence type="ECO:0000256" key="3">
    <source>
        <dbReference type="ARBA" id="ARBA00012387"/>
    </source>
</evidence>
<keyword evidence="7" id="KW-0342">GTP-binding</keyword>
<dbReference type="SUPFAM" id="SSF53448">
    <property type="entry name" value="Nucleotide-diphospho-sugar transferases"/>
    <property type="match status" value="1"/>
</dbReference>
<evidence type="ECO:0000259" key="10">
    <source>
        <dbReference type="Pfam" id="PF00483"/>
    </source>
</evidence>
<evidence type="ECO:0000256" key="2">
    <source>
        <dbReference type="ARBA" id="ARBA00006115"/>
    </source>
</evidence>
<dbReference type="NCBIfam" id="TIGR01479">
    <property type="entry name" value="GMP_PMI"/>
    <property type="match status" value="1"/>
</dbReference>
<dbReference type="InterPro" id="IPR054566">
    <property type="entry name" value="ManC/GMP-like_b-helix"/>
</dbReference>
<evidence type="ECO:0000259" key="11">
    <source>
        <dbReference type="Pfam" id="PF01050"/>
    </source>
</evidence>
<dbReference type="Gene3D" id="3.90.550.10">
    <property type="entry name" value="Spore Coat Polysaccharide Biosynthesis Protein SpsA, Chain A"/>
    <property type="match status" value="1"/>
</dbReference>
<protein>
    <recommendedName>
        <fullName evidence="3">mannose-1-phosphate guanylyltransferase</fullName>
        <ecNumber evidence="3">2.7.7.13</ecNumber>
    </recommendedName>
</protein>
<comment type="catalytic activity">
    <reaction evidence="8">
        <text>alpha-D-mannose 1-phosphate + GTP + H(+) = GDP-alpha-D-mannose + diphosphate</text>
        <dbReference type="Rhea" id="RHEA:15229"/>
        <dbReference type="ChEBI" id="CHEBI:15378"/>
        <dbReference type="ChEBI" id="CHEBI:33019"/>
        <dbReference type="ChEBI" id="CHEBI:37565"/>
        <dbReference type="ChEBI" id="CHEBI:57527"/>
        <dbReference type="ChEBI" id="CHEBI:58409"/>
        <dbReference type="EC" id="2.7.7.13"/>
    </reaction>
</comment>
<gene>
    <name evidence="13" type="primary">manC</name>
</gene>
<proteinExistence type="inferred from homology"/>
<comment type="pathway">
    <text evidence="1">Nucleotide-sugar biosynthesis; GDP-alpha-D-mannose biosynthesis; GDP-alpha-D-mannose from alpha-D-mannose 1-phosphate (GTP route): step 1/1.</text>
</comment>
<dbReference type="GO" id="GO:0009298">
    <property type="term" value="P:GDP-mannose biosynthetic process"/>
    <property type="evidence" value="ECO:0007669"/>
    <property type="project" value="UniProtKB-UniPathway"/>
</dbReference>
<organism evidence="13">
    <name type="scientific">Escherichia coli</name>
    <dbReference type="NCBI Taxonomy" id="562"/>
    <lineage>
        <taxon>Bacteria</taxon>
        <taxon>Pseudomonadati</taxon>
        <taxon>Pseudomonadota</taxon>
        <taxon>Gammaproteobacteria</taxon>
        <taxon>Enterobacterales</taxon>
        <taxon>Enterobacteriaceae</taxon>
        <taxon>Escherichia</taxon>
    </lineage>
</organism>
<dbReference type="InterPro" id="IPR014710">
    <property type="entry name" value="RmlC-like_jellyroll"/>
</dbReference>
<dbReference type="PANTHER" id="PTHR46390:SF1">
    <property type="entry name" value="MANNOSE-1-PHOSPHATE GUANYLYLTRANSFERASE"/>
    <property type="match status" value="1"/>
</dbReference>
<dbReference type="CDD" id="cd02213">
    <property type="entry name" value="cupin_PMI_typeII_C"/>
    <property type="match status" value="1"/>
</dbReference>
<dbReference type="InterPro" id="IPR001538">
    <property type="entry name" value="Man6P_isomerase-2_C"/>
</dbReference>
<evidence type="ECO:0000313" key="13">
    <source>
        <dbReference type="EMBL" id="AIG56934.1"/>
    </source>
</evidence>
<dbReference type="PANTHER" id="PTHR46390">
    <property type="entry name" value="MANNOSE-1-PHOSPHATE GUANYLYLTRANSFERASE"/>
    <property type="match status" value="1"/>
</dbReference>
<comment type="similarity">
    <text evidence="2 9">Belongs to the mannose-6-phosphate isomerase type 2 family.</text>
</comment>
<dbReference type="InterPro" id="IPR029044">
    <property type="entry name" value="Nucleotide-diphossugar_trans"/>
</dbReference>
<feature type="domain" description="Mannose-6-phosphate isomerase type II C-terminal" evidence="11">
    <location>
        <begin position="362"/>
        <end position="474"/>
    </location>
</feature>
<reference evidence="13" key="1">
    <citation type="journal article" date="2016" name="PLoS ONE">
        <title>Comparison of O-Antigen Gene Clusters of All O-Serogroups of Escherichia coli and Proposal for Adopting a New Nomenclature for O-Typing.</title>
        <authorList>
            <person name="DebRoy C."/>
            <person name="Fratamico P.M."/>
            <person name="Yan X."/>
            <person name="Baranzoni G."/>
            <person name="Liu Y."/>
            <person name="Needleman D.S."/>
            <person name="Tebbs R."/>
            <person name="O'Connell C.D."/>
            <person name="Allred A."/>
            <person name="Swimley M."/>
            <person name="Mwangi M."/>
            <person name="Kapur V."/>
            <person name="Raygoza Garay J.A."/>
            <person name="Roberts E.L."/>
            <person name="Katani R."/>
        </authorList>
    </citation>
    <scope>NUCLEOTIDE SEQUENCE</scope>
    <source>
        <strain evidence="13">PF11-6E</strain>
    </source>
</reference>
<dbReference type="AlphaFoldDB" id="A0A075TAV8"/>
<accession>A0A075TAV8</accession>
<dbReference type="InterPro" id="IPR006375">
    <property type="entry name" value="Man1P_GuaTrfase/Man6P_Isoase"/>
</dbReference>
<feature type="domain" description="MannoseP isomerase/GMP-like beta-helix" evidence="12">
    <location>
        <begin position="309"/>
        <end position="358"/>
    </location>
</feature>
<keyword evidence="6" id="KW-0547">Nucleotide-binding</keyword>
<dbReference type="CDD" id="cd02509">
    <property type="entry name" value="GDP-M1P_Guanylyltransferase"/>
    <property type="match status" value="1"/>
</dbReference>
<dbReference type="Gene3D" id="2.60.120.10">
    <property type="entry name" value="Jelly Rolls"/>
    <property type="match status" value="1"/>
</dbReference>
<dbReference type="InterPro" id="IPR005835">
    <property type="entry name" value="NTP_transferase_dom"/>
</dbReference>
<sequence>MSEVPLIAVVMAGGTGSRLWPLSREHYPKQFLQLSGESSLLQSTLLRLSTLSCETPLVITNEQHRFVVAEQLRQIDQLRDNIILEPCGRNTAPAIALSAFTALKRNEQQDPILLILAADHIISKADVFCDAIQKSKTVAEQGNIVTFGIIPEYAETGYGYIKKGDPFKILPNITHDKFYHVQQFIEKPNHSTAEEYVSTGEYLWNSGMFMFKASVYLEELKKHRPDIYEICEQTASLSYNDLDFIRLPKHIFQDCPSESIDFAVMEKTKNCIVRPVDIGWSDVGSWHSLWDISDKTQDGDVCKGDILTYNTKNNYIYSESALVAAVGVEDIVIVQTKDAILVSKKTEVQDVKKIVEMLKEQERSEYISHREEFRPWGKFDAIDQGERYKVKKIVVKPGEGLSLRMHHHRSEHWIVLSGTAKVTLNDKTVLLAANESIYIPLGATYSLENPGIIPLNLIEVSSGDYLGEDDIVRQKERYRIDD</sequence>